<proteinExistence type="predicted"/>
<evidence type="ECO:0000313" key="4">
    <source>
        <dbReference type="Proteomes" id="UP000678393"/>
    </source>
</evidence>
<dbReference type="PROSITE" id="PS50878">
    <property type="entry name" value="RT_POL"/>
    <property type="match status" value="1"/>
</dbReference>
<feature type="non-terminal residue" evidence="3">
    <location>
        <position position="684"/>
    </location>
</feature>
<dbReference type="PANTHER" id="PTHR19446">
    <property type="entry name" value="REVERSE TRANSCRIPTASES"/>
    <property type="match status" value="1"/>
</dbReference>
<dbReference type="SUPFAM" id="SSF56672">
    <property type="entry name" value="DNA/RNA polymerases"/>
    <property type="match status" value="1"/>
</dbReference>
<organism evidence="3 4">
    <name type="scientific">Candidula unifasciata</name>
    <dbReference type="NCBI Taxonomy" id="100452"/>
    <lineage>
        <taxon>Eukaryota</taxon>
        <taxon>Metazoa</taxon>
        <taxon>Spiralia</taxon>
        <taxon>Lophotrochozoa</taxon>
        <taxon>Mollusca</taxon>
        <taxon>Gastropoda</taxon>
        <taxon>Heterobranchia</taxon>
        <taxon>Euthyneura</taxon>
        <taxon>Panpulmonata</taxon>
        <taxon>Eupulmonata</taxon>
        <taxon>Stylommatophora</taxon>
        <taxon>Helicina</taxon>
        <taxon>Helicoidea</taxon>
        <taxon>Geomitridae</taxon>
        <taxon>Candidula</taxon>
    </lineage>
</organism>
<sequence>MKCEGAPRSKRRRKTTTPVVVSESSGYDGQGEPHSPGEAHDVDCGGAPLMISEEVRSKIRFPPASEKVVWCKLEATLCEVLKQTLNKKSLGDKLTKFGDVIYEHCSREFGTVVKAQPGAKQNTSRRQRDILKCRADKNALRKQFKAATGSEREGLYEVWVHLKNKHSALCRAERFCNNRRRTKREREKFFRDPYQFARGLFEQPKSGTLVVSQKELELHLSKMYSDKKRREPLDDNPEILSGLKQPSVPKVPFKLVPPLWSEVEDVVKKASGKSAPGPNGVPYVLYKRCPKILKMLHVLLRQAWIRNHICPEWSKANGVYIPKEQDSKSLSQFRPISLLNVEGKIFFSVMARRLTQYLMTNKYIDTSVQKGGIPGVPGCLEHATMIWEAIQRAKHERTNLHVIWLDLANAYGAVPHRLLWRALRMFHVPTQISQMVEQYFSKFALRFSTSTFTTRWTELQIGIAMGCTISPILFVMAMQIMLDGAAGYGLGLQIGDHWLPPLRAFMDDTTIITGSEESARTILNRLDAVVQWSGMQFKPQKSRSLSIHKGKVSAISFTVARNKIPTVLEEPVKSLGRVYDSKLSDRAEVRRIHESLATGLLAIERCRLIGKFKVWCLQFMLIPKLLWPLLVYEVTMTAVEAMEKKINTALRKWIGAPPCLTDVALYCKQAKLVLPFKSITEEFK</sequence>
<dbReference type="Pfam" id="PF00078">
    <property type="entry name" value="RVT_1"/>
    <property type="match status" value="1"/>
</dbReference>
<feature type="domain" description="Reverse transcriptase" evidence="2">
    <location>
        <begin position="302"/>
        <end position="559"/>
    </location>
</feature>
<name>A0A8S3ZLH1_9EUPU</name>
<dbReference type="AlphaFoldDB" id="A0A8S3ZLH1"/>
<evidence type="ECO:0000313" key="3">
    <source>
        <dbReference type="EMBL" id="CAG5130209.1"/>
    </source>
</evidence>
<dbReference type="OrthoDB" id="447743at2759"/>
<dbReference type="InterPro" id="IPR000477">
    <property type="entry name" value="RT_dom"/>
</dbReference>
<protein>
    <recommendedName>
        <fullName evidence="2">Reverse transcriptase domain-containing protein</fullName>
    </recommendedName>
</protein>
<dbReference type="Proteomes" id="UP000678393">
    <property type="component" value="Unassembled WGS sequence"/>
</dbReference>
<dbReference type="CDD" id="cd01650">
    <property type="entry name" value="RT_nLTR_like"/>
    <property type="match status" value="1"/>
</dbReference>
<evidence type="ECO:0000256" key="1">
    <source>
        <dbReference type="SAM" id="MobiDB-lite"/>
    </source>
</evidence>
<keyword evidence="4" id="KW-1185">Reference proteome</keyword>
<reference evidence="3" key="1">
    <citation type="submission" date="2021-04" db="EMBL/GenBank/DDBJ databases">
        <authorList>
            <consortium name="Molecular Ecology Group"/>
        </authorList>
    </citation>
    <scope>NUCLEOTIDE SEQUENCE</scope>
</reference>
<feature type="region of interest" description="Disordered" evidence="1">
    <location>
        <begin position="1"/>
        <end position="42"/>
    </location>
</feature>
<dbReference type="InterPro" id="IPR043502">
    <property type="entry name" value="DNA/RNA_pol_sf"/>
</dbReference>
<comment type="caution">
    <text evidence="3">The sequence shown here is derived from an EMBL/GenBank/DDBJ whole genome shotgun (WGS) entry which is preliminary data.</text>
</comment>
<evidence type="ECO:0000259" key="2">
    <source>
        <dbReference type="PROSITE" id="PS50878"/>
    </source>
</evidence>
<dbReference type="EMBL" id="CAJHNH020003891">
    <property type="protein sequence ID" value="CAG5130209.1"/>
    <property type="molecule type" value="Genomic_DNA"/>
</dbReference>
<gene>
    <name evidence="3" type="ORF">CUNI_LOCUS15767</name>
</gene>
<accession>A0A8S3ZLH1</accession>